<evidence type="ECO:0000259" key="4">
    <source>
        <dbReference type="Pfam" id="PF17919"/>
    </source>
</evidence>
<dbReference type="Pfam" id="PF17919">
    <property type="entry name" value="RT_RNaseH_2"/>
    <property type="match status" value="1"/>
</dbReference>
<organism evidence="5 6">
    <name type="scientific">Thamnophis sirtalis</name>
    <dbReference type="NCBI Taxonomy" id="35019"/>
    <lineage>
        <taxon>Eukaryota</taxon>
        <taxon>Metazoa</taxon>
        <taxon>Chordata</taxon>
        <taxon>Craniata</taxon>
        <taxon>Vertebrata</taxon>
        <taxon>Euteleostomi</taxon>
        <taxon>Lepidosauria</taxon>
        <taxon>Squamata</taxon>
        <taxon>Bifurcata</taxon>
        <taxon>Unidentata</taxon>
        <taxon>Episquamata</taxon>
        <taxon>Toxicofera</taxon>
        <taxon>Serpentes</taxon>
        <taxon>Colubroidea</taxon>
        <taxon>Colubridae</taxon>
        <taxon>Natricinae</taxon>
        <taxon>Thamnophis</taxon>
    </lineage>
</organism>
<dbReference type="RefSeq" id="XP_013909250.1">
    <property type="nucleotide sequence ID" value="XM_014053775.1"/>
</dbReference>
<dbReference type="CDD" id="cd01647">
    <property type="entry name" value="RT_LTR"/>
    <property type="match status" value="1"/>
</dbReference>
<dbReference type="CDD" id="cd09274">
    <property type="entry name" value="RNase_HI_RT_Ty3"/>
    <property type="match status" value="1"/>
</dbReference>
<name>A0A6I9XXP4_9SAUR</name>
<dbReference type="EC" id="3.1.26.4" evidence="2"/>
<dbReference type="InterPro" id="IPR043128">
    <property type="entry name" value="Rev_trsase/Diguanyl_cyclase"/>
</dbReference>
<dbReference type="PANTHER" id="PTHR37984">
    <property type="entry name" value="PROTEIN CBG26694"/>
    <property type="match status" value="1"/>
</dbReference>
<dbReference type="SUPFAM" id="SSF56672">
    <property type="entry name" value="DNA/RNA polymerases"/>
    <property type="match status" value="1"/>
</dbReference>
<dbReference type="FunFam" id="3.10.20.370:FF:000001">
    <property type="entry name" value="Retrovirus-related Pol polyprotein from transposon 17.6-like protein"/>
    <property type="match status" value="1"/>
</dbReference>
<dbReference type="Gene3D" id="3.10.10.10">
    <property type="entry name" value="HIV Type 1 Reverse Transcriptase, subunit A, domain 1"/>
    <property type="match status" value="1"/>
</dbReference>
<evidence type="ECO:0000313" key="5">
    <source>
        <dbReference type="Proteomes" id="UP000504617"/>
    </source>
</evidence>
<dbReference type="InterPro" id="IPR050951">
    <property type="entry name" value="Retrovirus_Pol_polyprotein"/>
</dbReference>
<evidence type="ECO:0000256" key="2">
    <source>
        <dbReference type="ARBA" id="ARBA00012180"/>
    </source>
</evidence>
<dbReference type="GeneID" id="106539092"/>
<dbReference type="InterPro" id="IPR041577">
    <property type="entry name" value="RT_RNaseH_2"/>
</dbReference>
<dbReference type="OrthoDB" id="9950135at2759"/>
<dbReference type="PANTHER" id="PTHR37984:SF12">
    <property type="entry name" value="RIBONUCLEASE H"/>
    <property type="match status" value="1"/>
</dbReference>
<dbReference type="Proteomes" id="UP000504617">
    <property type="component" value="Unplaced"/>
</dbReference>
<accession>A0A6I9XXP4</accession>
<evidence type="ECO:0000313" key="6">
    <source>
        <dbReference type="RefSeq" id="XP_013909250.1"/>
    </source>
</evidence>
<keyword evidence="5" id="KW-1185">Reference proteome</keyword>
<comment type="similarity">
    <text evidence="1">Belongs to the beta type-B retroviral polymerase family. HERV class-II K(HML-2) pol subfamily.</text>
</comment>
<sequence>MLLDLLLDRLKVHYEPTPSRYARRQFFRRCIQTDSQSISQYVAALRAAAIHYEFVDLDDVLLEQFIYGLQDINLHHCILSRAELILKIAVDEAHKSTPDLRRFPPSALASLPHSSVHCQLGPEDPRSGVDLRAASLRDAGACLSCGGCHSRSSCRFRSALCRKCGKKGQQVLLLWTRGLPGCPFLAAADLPPPLPPPVKGATLSRNPRALFLTGWWTLPQLPQGIGRRLSPSTCHLRDYQGNPIPVVGCGTFLVQYGRFKAPLPLIIVRNPLASLLGLDWFGLSIGSVNFLCLASDLDSLLAEFADVFDNALGCYKGTPISLNLDPLVAPIHLKARRVLFALRERVDTELGKLISQGILEPMDHSPWETPIVLAIKSDGSLRICTDYKTTVNKALQAHPYLVPVVQHQLPVDEAIAVAQTIVTHRGAFKCRRLQFGISVAPGLFQGLMERLLHGIPGVMPYFDDVLIAAADKSGLVKTLRVVLTRFRASGLHLKRSKCQLGVPSVEFLDYLIDSRGIHPTPAKIDSIVSAPTPFNRAELQAFLGLLNFYSAFIPHKASIAEPLHRLLDASAPWVWTSCEAHALAAVKRLLTAAPILVQYNERLPLLLTCDVSPFGVGVILSHSLPDGSKAPIAFYSRTLSRTERNYSQLDKEALAVVAGVKHFHHYLYGRPFTLLTDHKPLLGILAVD</sequence>
<proteinExistence type="inferred from homology"/>
<feature type="domain" description="Reverse transcriptase/retrotransposon-derived protein RNase H-like" evidence="4">
    <location>
        <begin position="575"/>
        <end position="674"/>
    </location>
</feature>
<dbReference type="InterPro" id="IPR000477">
    <property type="entry name" value="RT_dom"/>
</dbReference>
<protein>
    <recommendedName>
        <fullName evidence="2">ribonuclease H</fullName>
        <ecNumber evidence="2">3.1.26.4</ecNumber>
    </recommendedName>
</protein>
<dbReference type="AlphaFoldDB" id="A0A6I9XXP4"/>
<dbReference type="InterPro" id="IPR043502">
    <property type="entry name" value="DNA/RNA_pol_sf"/>
</dbReference>
<dbReference type="Pfam" id="PF00078">
    <property type="entry name" value="RVT_1"/>
    <property type="match status" value="1"/>
</dbReference>
<feature type="domain" description="Reverse transcriptase" evidence="3">
    <location>
        <begin position="410"/>
        <end position="508"/>
    </location>
</feature>
<evidence type="ECO:0000259" key="3">
    <source>
        <dbReference type="Pfam" id="PF00078"/>
    </source>
</evidence>
<gene>
    <name evidence="6" type="primary">NYNRIN</name>
</gene>
<dbReference type="FunFam" id="3.30.70.270:FF:000020">
    <property type="entry name" value="Transposon Tf2-6 polyprotein-like Protein"/>
    <property type="match status" value="1"/>
</dbReference>
<dbReference type="KEGG" id="tsr:106539092"/>
<dbReference type="GO" id="GO:0004523">
    <property type="term" value="F:RNA-DNA hybrid ribonuclease activity"/>
    <property type="evidence" value="ECO:0007669"/>
    <property type="project" value="UniProtKB-EC"/>
</dbReference>
<dbReference type="CTD" id="57523"/>
<evidence type="ECO:0000256" key="1">
    <source>
        <dbReference type="ARBA" id="ARBA00010879"/>
    </source>
</evidence>
<dbReference type="Gene3D" id="3.30.70.270">
    <property type="match status" value="2"/>
</dbReference>
<reference evidence="6" key="1">
    <citation type="submission" date="2025-08" db="UniProtKB">
        <authorList>
            <consortium name="RefSeq"/>
        </authorList>
    </citation>
    <scope>IDENTIFICATION</scope>
    <source>
        <tissue evidence="6">Skeletal muscle</tissue>
    </source>
</reference>
<dbReference type="Gene3D" id="3.10.20.370">
    <property type="match status" value="1"/>
</dbReference>